<keyword evidence="3" id="KW-1185">Reference proteome</keyword>
<name>A0AAD5P031_ACENE</name>
<proteinExistence type="predicted"/>
<sequence>MFEECDTLVRNGTWELVPPDSSSNVVDCKWIFQIKRKSDGSIDKFKARLVAKGFNQRPGVDYFEMFSQVIKPTTVRLVLSIAISHNWCLRQLDINNAFLQGRLTETVFMAQPLGFIDSDHPTHVCKLKKAIYGLKHAPRAWYHELRQFLLAAGFKNSYADTSLFVLNTGGTILYLLIYVDDIILTGNNSAHVDRFVDTLAQRFSLKDIGPLSYFLGVEVLPHKHGALLSQRRYI</sequence>
<evidence type="ECO:0000313" key="2">
    <source>
        <dbReference type="EMBL" id="KAI9192318.1"/>
    </source>
</evidence>
<reference evidence="2" key="2">
    <citation type="submission" date="2023-02" db="EMBL/GenBank/DDBJ databases">
        <authorList>
            <person name="Swenson N.G."/>
            <person name="Wegrzyn J.L."/>
            <person name="Mcevoy S.L."/>
        </authorList>
    </citation>
    <scope>NUCLEOTIDE SEQUENCE</scope>
    <source>
        <strain evidence="2">91603</strain>
        <tissue evidence="2">Leaf</tissue>
    </source>
</reference>
<dbReference type="Pfam" id="PF07727">
    <property type="entry name" value="RVT_2"/>
    <property type="match status" value="1"/>
</dbReference>
<evidence type="ECO:0000313" key="3">
    <source>
        <dbReference type="Proteomes" id="UP001064489"/>
    </source>
</evidence>
<dbReference type="InterPro" id="IPR043502">
    <property type="entry name" value="DNA/RNA_pol_sf"/>
</dbReference>
<feature type="domain" description="Reverse transcriptase Ty1/copia-type" evidence="1">
    <location>
        <begin position="11"/>
        <end position="234"/>
    </location>
</feature>
<dbReference type="AlphaFoldDB" id="A0AAD5P031"/>
<dbReference type="SUPFAM" id="SSF56672">
    <property type="entry name" value="DNA/RNA polymerases"/>
    <property type="match status" value="1"/>
</dbReference>
<organism evidence="2 3">
    <name type="scientific">Acer negundo</name>
    <name type="common">Box elder</name>
    <dbReference type="NCBI Taxonomy" id="4023"/>
    <lineage>
        <taxon>Eukaryota</taxon>
        <taxon>Viridiplantae</taxon>
        <taxon>Streptophyta</taxon>
        <taxon>Embryophyta</taxon>
        <taxon>Tracheophyta</taxon>
        <taxon>Spermatophyta</taxon>
        <taxon>Magnoliopsida</taxon>
        <taxon>eudicotyledons</taxon>
        <taxon>Gunneridae</taxon>
        <taxon>Pentapetalae</taxon>
        <taxon>rosids</taxon>
        <taxon>malvids</taxon>
        <taxon>Sapindales</taxon>
        <taxon>Sapindaceae</taxon>
        <taxon>Hippocastanoideae</taxon>
        <taxon>Acereae</taxon>
        <taxon>Acer</taxon>
    </lineage>
</organism>
<dbReference type="Proteomes" id="UP001064489">
    <property type="component" value="Chromosome 6"/>
</dbReference>
<dbReference type="EMBL" id="JAJSOW010000004">
    <property type="protein sequence ID" value="KAI9192318.1"/>
    <property type="molecule type" value="Genomic_DNA"/>
</dbReference>
<evidence type="ECO:0000259" key="1">
    <source>
        <dbReference type="Pfam" id="PF07727"/>
    </source>
</evidence>
<reference evidence="2" key="1">
    <citation type="journal article" date="2022" name="Plant J.">
        <title>Strategies of tolerance reflected in two North American maple genomes.</title>
        <authorList>
            <person name="McEvoy S.L."/>
            <person name="Sezen U.U."/>
            <person name="Trouern-Trend A."/>
            <person name="McMahon S.M."/>
            <person name="Schaberg P.G."/>
            <person name="Yang J."/>
            <person name="Wegrzyn J.L."/>
            <person name="Swenson N.G."/>
        </authorList>
    </citation>
    <scope>NUCLEOTIDE SEQUENCE</scope>
    <source>
        <strain evidence="2">91603</strain>
    </source>
</reference>
<dbReference type="PANTHER" id="PTHR43383:SF2">
    <property type="entry name" value="AMIDOHYDROLASE 2 FAMILY PROTEIN"/>
    <property type="match status" value="1"/>
</dbReference>
<dbReference type="PANTHER" id="PTHR43383">
    <property type="entry name" value="NODULIN 6"/>
    <property type="match status" value="1"/>
</dbReference>
<accession>A0AAD5P031</accession>
<gene>
    <name evidence="2" type="ORF">LWI28_021132</name>
</gene>
<dbReference type="InterPro" id="IPR013103">
    <property type="entry name" value="RVT_2"/>
</dbReference>
<protein>
    <recommendedName>
        <fullName evidence="1">Reverse transcriptase Ty1/copia-type domain-containing protein</fullName>
    </recommendedName>
</protein>
<comment type="caution">
    <text evidence="2">The sequence shown here is derived from an EMBL/GenBank/DDBJ whole genome shotgun (WGS) entry which is preliminary data.</text>
</comment>